<protein>
    <submittedName>
        <fullName evidence="1">Uncharacterized protein</fullName>
    </submittedName>
</protein>
<dbReference type="AlphaFoldDB" id="A0A0E9SKV5"/>
<accession>A0A0E9SKV5</accession>
<reference evidence="1" key="2">
    <citation type="journal article" date="2015" name="Fish Shellfish Immunol.">
        <title>Early steps in the European eel (Anguilla anguilla)-Vibrio vulnificus interaction in the gills: Role of the RtxA13 toxin.</title>
        <authorList>
            <person name="Callol A."/>
            <person name="Pajuelo D."/>
            <person name="Ebbesson L."/>
            <person name="Teles M."/>
            <person name="MacKenzie S."/>
            <person name="Amaro C."/>
        </authorList>
    </citation>
    <scope>NUCLEOTIDE SEQUENCE</scope>
</reference>
<evidence type="ECO:0000313" key="1">
    <source>
        <dbReference type="EMBL" id="JAH41847.1"/>
    </source>
</evidence>
<sequence>MLSAVCCLLNAGILFIYLTVTCTQL</sequence>
<name>A0A0E9SKV5_ANGAN</name>
<dbReference type="EMBL" id="GBXM01066730">
    <property type="protein sequence ID" value="JAH41847.1"/>
    <property type="molecule type" value="Transcribed_RNA"/>
</dbReference>
<organism evidence="1">
    <name type="scientific">Anguilla anguilla</name>
    <name type="common">European freshwater eel</name>
    <name type="synonym">Muraena anguilla</name>
    <dbReference type="NCBI Taxonomy" id="7936"/>
    <lineage>
        <taxon>Eukaryota</taxon>
        <taxon>Metazoa</taxon>
        <taxon>Chordata</taxon>
        <taxon>Craniata</taxon>
        <taxon>Vertebrata</taxon>
        <taxon>Euteleostomi</taxon>
        <taxon>Actinopterygii</taxon>
        <taxon>Neopterygii</taxon>
        <taxon>Teleostei</taxon>
        <taxon>Anguilliformes</taxon>
        <taxon>Anguillidae</taxon>
        <taxon>Anguilla</taxon>
    </lineage>
</organism>
<proteinExistence type="predicted"/>
<reference evidence="1" key="1">
    <citation type="submission" date="2014-11" db="EMBL/GenBank/DDBJ databases">
        <authorList>
            <person name="Amaro Gonzalez C."/>
        </authorList>
    </citation>
    <scope>NUCLEOTIDE SEQUENCE</scope>
</reference>